<dbReference type="OrthoDB" id="3381577at2"/>
<feature type="region of interest" description="Disordered" evidence="1">
    <location>
        <begin position="1"/>
        <end position="31"/>
    </location>
</feature>
<dbReference type="AlphaFoldDB" id="A0A4U0SKH8"/>
<evidence type="ECO:0000313" key="2">
    <source>
        <dbReference type="EMBL" id="TKA09663.1"/>
    </source>
</evidence>
<evidence type="ECO:0000313" key="3">
    <source>
        <dbReference type="Proteomes" id="UP000305778"/>
    </source>
</evidence>
<dbReference type="Proteomes" id="UP000305778">
    <property type="component" value="Unassembled WGS sequence"/>
</dbReference>
<evidence type="ECO:0000256" key="1">
    <source>
        <dbReference type="SAM" id="MobiDB-lite"/>
    </source>
</evidence>
<protein>
    <submittedName>
        <fullName evidence="2">ATP/GTP-binding protein</fullName>
    </submittedName>
</protein>
<name>A0A4U0SKH8_9ACTN</name>
<reference evidence="2 3" key="1">
    <citation type="submission" date="2019-04" db="EMBL/GenBank/DDBJ databases">
        <title>Streptomyces oryziradicis sp. nov., a novel actinomycete isolated from rhizosphere soil of rice (Oryza sativa L.).</title>
        <authorList>
            <person name="Li C."/>
        </authorList>
    </citation>
    <scope>NUCLEOTIDE SEQUENCE [LARGE SCALE GENOMIC DNA]</scope>
    <source>
        <strain evidence="2 3">NEAU-C40</strain>
    </source>
</reference>
<dbReference type="RefSeq" id="WP_136725537.1">
    <property type="nucleotide sequence ID" value="NZ_SUMC01000020.1"/>
</dbReference>
<organism evidence="2 3">
    <name type="scientific">Actinacidiphila oryziradicis</name>
    <dbReference type="NCBI Taxonomy" id="2571141"/>
    <lineage>
        <taxon>Bacteria</taxon>
        <taxon>Bacillati</taxon>
        <taxon>Actinomycetota</taxon>
        <taxon>Actinomycetes</taxon>
        <taxon>Kitasatosporales</taxon>
        <taxon>Streptomycetaceae</taxon>
        <taxon>Actinacidiphila</taxon>
    </lineage>
</organism>
<comment type="caution">
    <text evidence="2">The sequence shown here is derived from an EMBL/GenBank/DDBJ whole genome shotgun (WGS) entry which is preliminary data.</text>
</comment>
<gene>
    <name evidence="2" type="ORF">FCI23_21340</name>
</gene>
<keyword evidence="3" id="KW-1185">Reference proteome</keyword>
<proteinExistence type="predicted"/>
<accession>A0A4U0SKH8</accession>
<sequence>MSPRHNRPRDAGKPADRPEAGSGRGLERTETWQGEQWIVRIIAGGPPGKFYRCPGCDQEIPPGVGHLVAWPEYGGVEDRRHWHSACWNAKDRRTTRVQRSRNAPRY</sequence>
<dbReference type="EMBL" id="SUMC01000020">
    <property type="protein sequence ID" value="TKA09663.1"/>
    <property type="molecule type" value="Genomic_DNA"/>
</dbReference>
<feature type="compositionally biased region" description="Basic and acidic residues" evidence="1">
    <location>
        <begin position="8"/>
        <end position="30"/>
    </location>
</feature>